<dbReference type="AlphaFoldDB" id="A0A7C3WV87"/>
<evidence type="ECO:0000313" key="1">
    <source>
        <dbReference type="EMBL" id="HGB30751.1"/>
    </source>
</evidence>
<accession>A0A7C3WV87</accession>
<gene>
    <name evidence="1" type="ORF">ENV35_02595</name>
</gene>
<reference evidence="1" key="1">
    <citation type="journal article" date="2020" name="mSystems">
        <title>Genome- and Community-Level Interaction Insights into Carbon Utilization and Element Cycling Functions of Hydrothermarchaeota in Hydrothermal Sediment.</title>
        <authorList>
            <person name="Zhou Z."/>
            <person name="Liu Y."/>
            <person name="Xu W."/>
            <person name="Pan J."/>
            <person name="Luo Z.H."/>
            <person name="Li M."/>
        </authorList>
    </citation>
    <scope>NUCLEOTIDE SEQUENCE [LARGE SCALE GENOMIC DNA]</scope>
    <source>
        <strain evidence="1">SpSt-751</strain>
    </source>
</reference>
<organism evidence="1">
    <name type="scientific">Dictyoglomus turgidum</name>
    <dbReference type="NCBI Taxonomy" id="513050"/>
    <lineage>
        <taxon>Bacteria</taxon>
        <taxon>Pseudomonadati</taxon>
        <taxon>Dictyoglomota</taxon>
        <taxon>Dictyoglomia</taxon>
        <taxon>Dictyoglomales</taxon>
        <taxon>Dictyoglomaceae</taxon>
        <taxon>Dictyoglomus</taxon>
    </lineage>
</organism>
<sequence>MDVSRGLNFQILVIVDAYRRFLVAQQAKNYIDKAKCPKFYYVYLTPVNLKEKEYEVTFEETKTPFFVDYFKDVNKLPFKFDTEYYQDPLPFYQEFNFIKDIISCVNECISAIKRGFALAFLTIINWNNIEKLLALSYEKLTLKRIKELIETFSIEKDNTKEIKLSMEYSLGKLWIYIYLLETFYKIYKEYENKIEIEEHRKWVKIETLRDFNEKIIKNHFKETSSYTLLDNELENFKKIFKEGNIETKPPSSNQERNFNAHAGLLYEFIDQDYKNYRLSYKLGEILDKDHKRKIEDYVKDYLKAWA</sequence>
<dbReference type="SUPFAM" id="SSF160980">
    <property type="entry name" value="SSO1389-like"/>
    <property type="match status" value="1"/>
</dbReference>
<comment type="caution">
    <text evidence="1">The sequence shown here is derived from an EMBL/GenBank/DDBJ whole genome shotgun (WGS) entry which is preliminary data.</text>
</comment>
<protein>
    <submittedName>
        <fullName evidence="1">Uncharacterized protein</fullName>
    </submittedName>
</protein>
<proteinExistence type="predicted"/>
<dbReference type="EMBL" id="DTGA01000059">
    <property type="protein sequence ID" value="HGB30751.1"/>
    <property type="molecule type" value="Genomic_DNA"/>
</dbReference>
<name>A0A7C3WV87_9BACT</name>